<keyword evidence="1" id="KW-1133">Transmembrane helix</keyword>
<feature type="transmembrane region" description="Helical" evidence="1">
    <location>
        <begin position="315"/>
        <end position="338"/>
    </location>
</feature>
<evidence type="ECO:0000313" key="2">
    <source>
        <dbReference type="EMBL" id="NPE13876.1"/>
    </source>
</evidence>
<accession>A0ABX2AW37</accession>
<feature type="transmembrane region" description="Helical" evidence="1">
    <location>
        <begin position="213"/>
        <end position="235"/>
    </location>
</feature>
<evidence type="ECO:0008006" key="4">
    <source>
        <dbReference type="Google" id="ProtNLM"/>
    </source>
</evidence>
<comment type="caution">
    <text evidence="2">The sequence shown here is derived from an EMBL/GenBank/DDBJ whole genome shotgun (WGS) entry which is preliminary data.</text>
</comment>
<evidence type="ECO:0000256" key="1">
    <source>
        <dbReference type="SAM" id="Phobius"/>
    </source>
</evidence>
<feature type="transmembrane region" description="Helical" evidence="1">
    <location>
        <begin position="367"/>
        <end position="385"/>
    </location>
</feature>
<dbReference type="RefSeq" id="WP_172175179.1">
    <property type="nucleotide sequence ID" value="NZ_CASGIA010000009.1"/>
</dbReference>
<keyword evidence="1" id="KW-0472">Membrane</keyword>
<name>A0ABX2AW37_9BACT</name>
<gene>
    <name evidence="2" type="ORF">HPS55_05975</name>
</gene>
<dbReference type="GeneID" id="82157308"/>
<keyword evidence="3" id="KW-1185">Reference proteome</keyword>
<dbReference type="EMBL" id="JABKKE010000007">
    <property type="protein sequence ID" value="NPE13876.1"/>
    <property type="molecule type" value="Genomic_DNA"/>
</dbReference>
<sequence>MNLQQITIQAFSTSSTNETYLLETEGRFFEIGHDAAELLTYLREHGDSDESVGRYVDEHGGRPTKEEITAFMDSMDKKTAGNGNAGGSNKRKSFLYSKDFIPAAVVERYSTMFSRLFHPWVMAVATGLFAALDAAYFLFFKDTRNHTPIDIYIIIGMYLFLVTSSLTHEFGHASACRHYGAPHGNIGLGLYLNLPVFYTDVSHIWKLSRRQRCVVNFGGVYFQMLLLIPLLSAAIATGSNLLKYMIVLMNLNFLITMNPFFKFDGYWMVTDMLGVANLRQKGKEWTTYVWQKMRGKEPHTRPYLLSLPRWTGYSLMAYTVVVSLFFGFYFLYVIPMFFVRFYDTFPTRFRDVLADLSYHRMPEWNDMQQICLQLMFLVFFTYMIYRMVRPLFKHIIAWKRQ</sequence>
<evidence type="ECO:0000313" key="3">
    <source>
        <dbReference type="Proteomes" id="UP001193734"/>
    </source>
</evidence>
<organism evidence="2 3">
    <name type="scientific">Xylanibacter rodentium</name>
    <dbReference type="NCBI Taxonomy" id="2736289"/>
    <lineage>
        <taxon>Bacteria</taxon>
        <taxon>Pseudomonadati</taxon>
        <taxon>Bacteroidota</taxon>
        <taxon>Bacteroidia</taxon>
        <taxon>Bacteroidales</taxon>
        <taxon>Prevotellaceae</taxon>
        <taxon>Xylanibacter</taxon>
    </lineage>
</organism>
<feature type="transmembrane region" description="Helical" evidence="1">
    <location>
        <begin position="151"/>
        <end position="168"/>
    </location>
</feature>
<protein>
    <recommendedName>
        <fullName evidence="4">Peptide zinc metalloprotease protein</fullName>
    </recommendedName>
</protein>
<keyword evidence="1" id="KW-0812">Transmembrane</keyword>
<feature type="transmembrane region" description="Helical" evidence="1">
    <location>
        <begin position="241"/>
        <end position="261"/>
    </location>
</feature>
<feature type="transmembrane region" description="Helical" evidence="1">
    <location>
        <begin position="117"/>
        <end position="139"/>
    </location>
</feature>
<dbReference type="Proteomes" id="UP001193734">
    <property type="component" value="Unassembled WGS sequence"/>
</dbReference>
<reference evidence="2 3" key="1">
    <citation type="submission" date="2020-05" db="EMBL/GenBank/DDBJ databases">
        <title>Distinct polysaccharide utilization as determinants for interspecies competition between intestinal Prevotella spp.</title>
        <authorList>
            <person name="Galvez E.J.C."/>
            <person name="Iljazovic A."/>
            <person name="Strowig T."/>
        </authorList>
    </citation>
    <scope>NUCLEOTIDE SEQUENCE [LARGE SCALE GENOMIC DNA]</scope>
    <source>
        <strain evidence="2 3">PROD</strain>
    </source>
</reference>
<proteinExistence type="predicted"/>